<dbReference type="InterPro" id="IPR050232">
    <property type="entry name" value="FBL13/AtMIF1-like"/>
</dbReference>
<dbReference type="SUPFAM" id="SSF52047">
    <property type="entry name" value="RNI-like"/>
    <property type="match status" value="1"/>
</dbReference>
<dbReference type="InterPro" id="IPR006566">
    <property type="entry name" value="FBD"/>
</dbReference>
<dbReference type="InterPro" id="IPR032675">
    <property type="entry name" value="LRR_dom_sf"/>
</dbReference>
<reference evidence="3 4" key="1">
    <citation type="submission" date="2022-03" db="EMBL/GenBank/DDBJ databases">
        <authorList>
            <person name="Nunn A."/>
            <person name="Chopra R."/>
            <person name="Nunn A."/>
            <person name="Contreras Garrido A."/>
        </authorList>
    </citation>
    <scope>NUCLEOTIDE SEQUENCE [LARGE SCALE GENOMIC DNA]</scope>
</reference>
<evidence type="ECO:0008006" key="5">
    <source>
        <dbReference type="Google" id="ProtNLM"/>
    </source>
</evidence>
<dbReference type="PANTHER" id="PTHR31900:SF28">
    <property type="entry name" value="FBD DOMAIN-CONTAINING PROTEIN"/>
    <property type="match status" value="1"/>
</dbReference>
<dbReference type="EMBL" id="OU466862">
    <property type="protein sequence ID" value="CAH2070246.1"/>
    <property type="molecule type" value="Genomic_DNA"/>
</dbReference>
<dbReference type="Pfam" id="PF24758">
    <property type="entry name" value="LRR_At5g56370"/>
    <property type="match status" value="1"/>
</dbReference>
<sequence length="297" mass="34151">MVSRCVRELELRIEYYTVLPSSLYTCKSLVTLRLEGYKVRVNVPGTVCLPSLKTLELQWVIYSNEDSLGLLLSCCPVLEDLVIKRGQRDNVKALVVTVPSLQRLSLWIASKCSSDGYVIDTPSLKYLIVKEHRDSSSYSIKHMPKLENAHAKVGRGIDLQKFLGSITSVKLLNTHKTLNQDFFIGYDFSMYRAGTVFDQLEYLKLNAFKNDWSKLLVRLLNASPNLRALTLSVYGYFDDQEQIRWSFEPSSIPKCLLKSLKTFKFKRFKGRSEERDFLSFLFKHTRCLKSSSILSSR</sequence>
<name>A0AAU9STB2_THLAR</name>
<dbReference type="Gene3D" id="3.80.10.10">
    <property type="entry name" value="Ribonuclease Inhibitor"/>
    <property type="match status" value="1"/>
</dbReference>
<keyword evidence="4" id="KW-1185">Reference proteome</keyword>
<feature type="domain" description="F-box/LRR-repeat protein 15/At3g58940/PEG3-like LRR" evidence="2">
    <location>
        <begin position="5"/>
        <end position="147"/>
    </location>
</feature>
<feature type="domain" description="FBD" evidence="1">
    <location>
        <begin position="248"/>
        <end position="293"/>
    </location>
</feature>
<evidence type="ECO:0000259" key="1">
    <source>
        <dbReference type="Pfam" id="PF08387"/>
    </source>
</evidence>
<gene>
    <name evidence="3" type="ORF">TAV2_LOCUS19426</name>
</gene>
<accession>A0AAU9STB2</accession>
<evidence type="ECO:0000259" key="2">
    <source>
        <dbReference type="Pfam" id="PF24758"/>
    </source>
</evidence>
<proteinExistence type="predicted"/>
<evidence type="ECO:0000313" key="4">
    <source>
        <dbReference type="Proteomes" id="UP000836841"/>
    </source>
</evidence>
<organism evidence="3 4">
    <name type="scientific">Thlaspi arvense</name>
    <name type="common">Field penny-cress</name>
    <dbReference type="NCBI Taxonomy" id="13288"/>
    <lineage>
        <taxon>Eukaryota</taxon>
        <taxon>Viridiplantae</taxon>
        <taxon>Streptophyta</taxon>
        <taxon>Embryophyta</taxon>
        <taxon>Tracheophyta</taxon>
        <taxon>Spermatophyta</taxon>
        <taxon>Magnoliopsida</taxon>
        <taxon>eudicotyledons</taxon>
        <taxon>Gunneridae</taxon>
        <taxon>Pentapetalae</taxon>
        <taxon>rosids</taxon>
        <taxon>malvids</taxon>
        <taxon>Brassicales</taxon>
        <taxon>Brassicaceae</taxon>
        <taxon>Thlaspideae</taxon>
        <taxon>Thlaspi</taxon>
    </lineage>
</organism>
<dbReference type="Proteomes" id="UP000836841">
    <property type="component" value="Chromosome 6"/>
</dbReference>
<dbReference type="Pfam" id="PF08387">
    <property type="entry name" value="FBD"/>
    <property type="match status" value="1"/>
</dbReference>
<dbReference type="InterPro" id="IPR055411">
    <property type="entry name" value="LRR_FXL15/At3g58940/PEG3-like"/>
</dbReference>
<evidence type="ECO:0000313" key="3">
    <source>
        <dbReference type="EMBL" id="CAH2070246.1"/>
    </source>
</evidence>
<dbReference type="AlphaFoldDB" id="A0AAU9STB2"/>
<protein>
    <recommendedName>
        <fullName evidence="5">FBD domain-containing protein</fullName>
    </recommendedName>
</protein>
<dbReference type="PANTHER" id="PTHR31900">
    <property type="entry name" value="F-BOX/RNI SUPERFAMILY PROTEIN-RELATED"/>
    <property type="match status" value="1"/>
</dbReference>